<feature type="compositionally biased region" description="Basic residues" evidence="1">
    <location>
        <begin position="134"/>
        <end position="144"/>
    </location>
</feature>
<feature type="region of interest" description="Disordered" evidence="1">
    <location>
        <begin position="247"/>
        <end position="295"/>
    </location>
</feature>
<name>A0A023B690_GRENI</name>
<dbReference type="RefSeq" id="XP_011134027.1">
    <property type="nucleotide sequence ID" value="XM_011135725.1"/>
</dbReference>
<dbReference type="AlphaFoldDB" id="A0A023B690"/>
<feature type="compositionally biased region" description="Low complexity" evidence="1">
    <location>
        <begin position="119"/>
        <end position="129"/>
    </location>
</feature>
<comment type="caution">
    <text evidence="2">The sequence shown here is derived from an EMBL/GenBank/DDBJ whole genome shotgun (WGS) entry which is preliminary data.</text>
</comment>
<reference evidence="2" key="1">
    <citation type="submission" date="2013-12" db="EMBL/GenBank/DDBJ databases">
        <authorList>
            <person name="Omoto C.K."/>
            <person name="Sibley D."/>
            <person name="Venepally P."/>
            <person name="Hadjithomas M."/>
            <person name="Karamycheva S."/>
            <person name="Brunk B."/>
            <person name="Roos D."/>
            <person name="Caler E."/>
            <person name="Lorenzi H."/>
        </authorList>
    </citation>
    <scope>NUCLEOTIDE SEQUENCE</scope>
</reference>
<feature type="compositionally biased region" description="Acidic residues" evidence="1">
    <location>
        <begin position="264"/>
        <end position="295"/>
    </location>
</feature>
<dbReference type="Proteomes" id="UP000019763">
    <property type="component" value="Unassembled WGS sequence"/>
</dbReference>
<feature type="region of interest" description="Disordered" evidence="1">
    <location>
        <begin position="66"/>
        <end position="144"/>
    </location>
</feature>
<accession>A0A023B690</accession>
<dbReference type="VEuPathDB" id="CryptoDB:GNI_081520"/>
<feature type="compositionally biased region" description="Basic and acidic residues" evidence="1">
    <location>
        <begin position="66"/>
        <end position="97"/>
    </location>
</feature>
<organism evidence="2 3">
    <name type="scientific">Gregarina niphandrodes</name>
    <name type="common">Septate eugregarine</name>
    <dbReference type="NCBI Taxonomy" id="110365"/>
    <lineage>
        <taxon>Eukaryota</taxon>
        <taxon>Sar</taxon>
        <taxon>Alveolata</taxon>
        <taxon>Apicomplexa</taxon>
        <taxon>Conoidasida</taxon>
        <taxon>Gregarinasina</taxon>
        <taxon>Eugregarinorida</taxon>
        <taxon>Gregarinidae</taxon>
        <taxon>Gregarina</taxon>
    </lineage>
</organism>
<dbReference type="EMBL" id="AFNH02000611">
    <property type="protein sequence ID" value="EZG65915.1"/>
    <property type="molecule type" value="Genomic_DNA"/>
</dbReference>
<evidence type="ECO:0000256" key="1">
    <source>
        <dbReference type="SAM" id="MobiDB-lite"/>
    </source>
</evidence>
<evidence type="ECO:0000313" key="2">
    <source>
        <dbReference type="EMBL" id="EZG65915.1"/>
    </source>
</evidence>
<sequence length="295" mass="33800">MLNSQWQEVITHYCRTHPVETITKRQLYECLCDAQLTTLDEIKKDRQLKESVVGFGLKLIETIAGENERRNESQNPSDDRKGSRPPSRQESREERRPRTSGNESEVETEPRKLTRKRPVPSSTRSSPSVSEKKKMAKQTLKKSTQRLGTIIQQYKIRSVYRKVSKSSPTYQDDLYQAVLDLLVEKGYIKKRSLPTLAEAQRWRQKHDMQEELDGLKLDIERLGARLGPDGLNARRRVAANRTKLLLANERRSSSSESSNSSGFDEPDADKESDAQIESDDEMSDDDEDEPSSQSD</sequence>
<protein>
    <submittedName>
        <fullName evidence="2">Uncharacterized protein</fullName>
    </submittedName>
</protein>
<gene>
    <name evidence="2" type="ORF">GNI_081520</name>
</gene>
<dbReference type="GeneID" id="22912949"/>
<proteinExistence type="predicted"/>
<keyword evidence="3" id="KW-1185">Reference proteome</keyword>
<evidence type="ECO:0000313" key="3">
    <source>
        <dbReference type="Proteomes" id="UP000019763"/>
    </source>
</evidence>